<dbReference type="PANTHER" id="PTHR22706">
    <property type="entry name" value="ASSEMBLY FACTOR FOR SPINDLE MICROTUBULES"/>
    <property type="match status" value="1"/>
</dbReference>
<dbReference type="GO" id="GO:0051295">
    <property type="term" value="P:establishment of meiotic spindle localization"/>
    <property type="evidence" value="ECO:0007669"/>
    <property type="project" value="TreeGrafter"/>
</dbReference>
<name>A0A7S0SKY3_9CHLO</name>
<dbReference type="GO" id="GO:0000278">
    <property type="term" value="P:mitotic cell cycle"/>
    <property type="evidence" value="ECO:0007669"/>
    <property type="project" value="TreeGrafter"/>
</dbReference>
<dbReference type="SMART" id="SM00015">
    <property type="entry name" value="IQ"/>
    <property type="match status" value="3"/>
</dbReference>
<dbReference type="InterPro" id="IPR027417">
    <property type="entry name" value="P-loop_NTPase"/>
</dbReference>
<dbReference type="GO" id="GO:0007051">
    <property type="term" value="P:spindle organization"/>
    <property type="evidence" value="ECO:0007669"/>
    <property type="project" value="TreeGrafter"/>
</dbReference>
<evidence type="ECO:0000256" key="3">
    <source>
        <dbReference type="ARBA" id="ARBA00022737"/>
    </source>
</evidence>
<proteinExistence type="predicted"/>
<evidence type="ECO:0000313" key="5">
    <source>
        <dbReference type="EMBL" id="CAD8708831.1"/>
    </source>
</evidence>
<evidence type="ECO:0000256" key="2">
    <source>
        <dbReference type="ARBA" id="ARBA00022490"/>
    </source>
</evidence>
<reference evidence="5" key="1">
    <citation type="submission" date="2021-01" db="EMBL/GenBank/DDBJ databases">
        <authorList>
            <person name="Corre E."/>
            <person name="Pelletier E."/>
            <person name="Niang G."/>
            <person name="Scheremetjew M."/>
            <person name="Finn R."/>
            <person name="Kale V."/>
            <person name="Holt S."/>
            <person name="Cochrane G."/>
            <person name="Meng A."/>
            <person name="Brown T."/>
            <person name="Cohen L."/>
        </authorList>
    </citation>
    <scope>NUCLEOTIDE SEQUENCE</scope>
    <source>
        <strain evidence="5">SL-175</strain>
    </source>
</reference>
<comment type="subcellular location">
    <subcellularLocation>
        <location evidence="1">Cytoplasm</location>
    </subcellularLocation>
</comment>
<dbReference type="GO" id="GO:0005737">
    <property type="term" value="C:cytoplasm"/>
    <property type="evidence" value="ECO:0007669"/>
    <property type="project" value="UniProtKB-SubCell"/>
</dbReference>
<protein>
    <submittedName>
        <fullName evidence="5">Uncharacterized protein</fullName>
    </submittedName>
</protein>
<keyword evidence="4" id="KW-0112">Calmodulin-binding</keyword>
<evidence type="ECO:0000256" key="4">
    <source>
        <dbReference type="ARBA" id="ARBA00022860"/>
    </source>
</evidence>
<dbReference type="InterPro" id="IPR000048">
    <property type="entry name" value="IQ_motif_EF-hand-BS"/>
</dbReference>
<dbReference type="PANTHER" id="PTHR22706:SF1">
    <property type="entry name" value="ASSEMBLY FACTOR FOR SPINDLE MICROTUBULES"/>
    <property type="match status" value="1"/>
</dbReference>
<dbReference type="AlphaFoldDB" id="A0A7S0SKY3"/>
<dbReference type="EMBL" id="HBFC01019309">
    <property type="protein sequence ID" value="CAD8708831.1"/>
    <property type="molecule type" value="Transcribed_RNA"/>
</dbReference>
<dbReference type="GO" id="GO:0000922">
    <property type="term" value="C:spindle pole"/>
    <property type="evidence" value="ECO:0007669"/>
    <property type="project" value="TreeGrafter"/>
</dbReference>
<dbReference type="Pfam" id="PF00612">
    <property type="entry name" value="IQ"/>
    <property type="match status" value="2"/>
</dbReference>
<dbReference type="GO" id="GO:0005516">
    <property type="term" value="F:calmodulin binding"/>
    <property type="evidence" value="ECO:0007669"/>
    <property type="project" value="UniProtKB-KW"/>
</dbReference>
<accession>A0A7S0SKY3</accession>
<dbReference type="CDD" id="cd23767">
    <property type="entry name" value="IQCD"/>
    <property type="match status" value="1"/>
</dbReference>
<keyword evidence="3" id="KW-0677">Repeat</keyword>
<dbReference type="PROSITE" id="PS50096">
    <property type="entry name" value="IQ"/>
    <property type="match status" value="3"/>
</dbReference>
<dbReference type="InterPro" id="IPR051185">
    <property type="entry name" value="ASPM"/>
</dbReference>
<organism evidence="5">
    <name type="scientific">Mantoniella antarctica</name>
    <dbReference type="NCBI Taxonomy" id="81844"/>
    <lineage>
        <taxon>Eukaryota</taxon>
        <taxon>Viridiplantae</taxon>
        <taxon>Chlorophyta</taxon>
        <taxon>Mamiellophyceae</taxon>
        <taxon>Mamiellales</taxon>
        <taxon>Mamiellaceae</taxon>
        <taxon>Mantoniella</taxon>
    </lineage>
</organism>
<sequence>MASFAKLRGAVDTIGSEHFSRTRDAESGRELETRASTTIQSHWRSHTVRRNLAHVRRACGVIQAAYRGHCGRKRAHVFSLQMAAGGRQRHFQQAATAIQRRWRGYFSRLRVHSFYDRKRYLASVLGVGERLRESLSVHYDTQTQLQLLQQESSMRETFMSVISGLHHLTSTESCPGVYNSPFTAVTGGPPQIAGMTVEEHLRSSRVARKHQQRA</sequence>
<keyword evidence="2" id="KW-0963">Cytoplasm</keyword>
<gene>
    <name evidence="5" type="ORF">MANT1106_LOCUS11514</name>
</gene>
<dbReference type="Gene3D" id="1.20.5.190">
    <property type="match status" value="1"/>
</dbReference>
<evidence type="ECO:0000256" key="1">
    <source>
        <dbReference type="ARBA" id="ARBA00004496"/>
    </source>
</evidence>
<dbReference type="SUPFAM" id="SSF52540">
    <property type="entry name" value="P-loop containing nucleoside triphosphate hydrolases"/>
    <property type="match status" value="1"/>
</dbReference>